<sequence length="74" mass="8320">MARWKWFQRKDHPVDMVGRSSVAQKADTAGPPDGNCATARPAWNSPTVIFARDLPLLTPAAQWRARNAVRGHRR</sequence>
<evidence type="ECO:0000313" key="2">
    <source>
        <dbReference type="EMBL" id="SCG55478.1"/>
    </source>
</evidence>
<dbReference type="Proteomes" id="UP000198226">
    <property type="component" value="Chromosome I"/>
</dbReference>
<organism evidence="2 3">
    <name type="scientific">Micromonospora rifamycinica</name>
    <dbReference type="NCBI Taxonomy" id="291594"/>
    <lineage>
        <taxon>Bacteria</taxon>
        <taxon>Bacillati</taxon>
        <taxon>Actinomycetota</taxon>
        <taxon>Actinomycetes</taxon>
        <taxon>Micromonosporales</taxon>
        <taxon>Micromonosporaceae</taxon>
        <taxon>Micromonospora</taxon>
    </lineage>
</organism>
<proteinExistence type="predicted"/>
<dbReference type="RefSeq" id="WP_157517586.1">
    <property type="nucleotide sequence ID" value="NZ_LRMV01000112.1"/>
</dbReference>
<evidence type="ECO:0000256" key="1">
    <source>
        <dbReference type="SAM" id="MobiDB-lite"/>
    </source>
</evidence>
<dbReference type="AlphaFoldDB" id="A0A1C5IAP6"/>
<feature type="region of interest" description="Disordered" evidence="1">
    <location>
        <begin position="17"/>
        <end position="40"/>
    </location>
</feature>
<name>A0A1C5IAP6_9ACTN</name>
<accession>A0A1C5IAP6</accession>
<dbReference type="EMBL" id="LT607752">
    <property type="protein sequence ID" value="SCG55478.1"/>
    <property type="molecule type" value="Genomic_DNA"/>
</dbReference>
<gene>
    <name evidence="2" type="ORF">GA0070623_2345</name>
</gene>
<reference evidence="3" key="1">
    <citation type="submission" date="2016-06" db="EMBL/GenBank/DDBJ databases">
        <authorList>
            <person name="Varghese N."/>
            <person name="Submissions Spin"/>
        </authorList>
    </citation>
    <scope>NUCLEOTIDE SEQUENCE [LARGE SCALE GENOMIC DNA]</scope>
    <source>
        <strain evidence="3">DSM 44983</strain>
    </source>
</reference>
<evidence type="ECO:0000313" key="3">
    <source>
        <dbReference type="Proteomes" id="UP000198226"/>
    </source>
</evidence>
<keyword evidence="3" id="KW-1185">Reference proteome</keyword>
<protein>
    <submittedName>
        <fullName evidence="2">Uncharacterized protein</fullName>
    </submittedName>
</protein>